<organism evidence="2 3">
    <name type="scientific">Boletus reticuloceps</name>
    <dbReference type="NCBI Taxonomy" id="495285"/>
    <lineage>
        <taxon>Eukaryota</taxon>
        <taxon>Fungi</taxon>
        <taxon>Dikarya</taxon>
        <taxon>Basidiomycota</taxon>
        <taxon>Agaricomycotina</taxon>
        <taxon>Agaricomycetes</taxon>
        <taxon>Agaricomycetidae</taxon>
        <taxon>Boletales</taxon>
        <taxon>Boletineae</taxon>
        <taxon>Boletaceae</taxon>
        <taxon>Boletoideae</taxon>
        <taxon>Boletus</taxon>
    </lineage>
</organism>
<evidence type="ECO:0000313" key="2">
    <source>
        <dbReference type="EMBL" id="KAG6379693.1"/>
    </source>
</evidence>
<dbReference type="Proteomes" id="UP000683000">
    <property type="component" value="Unassembled WGS sequence"/>
</dbReference>
<name>A0A8I2YZ52_9AGAM</name>
<dbReference type="AlphaFoldDB" id="A0A8I2YZ52"/>
<keyword evidence="3" id="KW-1185">Reference proteome</keyword>
<proteinExistence type="predicted"/>
<evidence type="ECO:0000313" key="3">
    <source>
        <dbReference type="Proteomes" id="UP000683000"/>
    </source>
</evidence>
<feature type="compositionally biased region" description="Basic and acidic residues" evidence="1">
    <location>
        <begin position="258"/>
        <end position="267"/>
    </location>
</feature>
<feature type="region of interest" description="Disordered" evidence="1">
    <location>
        <begin position="47"/>
        <end position="66"/>
    </location>
</feature>
<protein>
    <submittedName>
        <fullName evidence="2">Uncharacterized protein</fullName>
    </submittedName>
</protein>
<dbReference type="InterPro" id="IPR029063">
    <property type="entry name" value="SAM-dependent_MTases_sf"/>
</dbReference>
<gene>
    <name evidence="2" type="ORF">JVT61DRAFT_10217</name>
</gene>
<feature type="region of interest" description="Disordered" evidence="1">
    <location>
        <begin position="258"/>
        <end position="295"/>
    </location>
</feature>
<reference evidence="2" key="1">
    <citation type="submission" date="2021-03" db="EMBL/GenBank/DDBJ databases">
        <title>Evolutionary innovations through gain and loss of genes in the ectomycorrhizal Boletales.</title>
        <authorList>
            <person name="Wu G."/>
            <person name="Miyauchi S."/>
            <person name="Morin E."/>
            <person name="Yang Z.-L."/>
            <person name="Xu J."/>
            <person name="Martin F.M."/>
        </authorList>
    </citation>
    <scope>NUCLEOTIDE SEQUENCE</scope>
    <source>
        <strain evidence="2">BR01</strain>
    </source>
</reference>
<accession>A0A8I2YZ52</accession>
<comment type="caution">
    <text evidence="2">The sequence shown here is derived from an EMBL/GenBank/DDBJ whole genome shotgun (WGS) entry which is preliminary data.</text>
</comment>
<dbReference type="Gene3D" id="3.40.50.150">
    <property type="entry name" value="Vaccinia Virus protein VP39"/>
    <property type="match status" value="1"/>
</dbReference>
<sequence length="295" mass="32338">MPNPIFGNYHGYKCLSPSSCQLISSYAGTTPNGPPFETLVSPSYHPHFSSAKPSSTSAATKAGSHAKSVPATSPLYADPLIQPHPAHAWGAHRVVGVDIDDTLVRAAWKRRRTLWSLQPPPPHHVDGSPSPKRVHLDANADAEPEQHDLVADYFPISCPHSHGPLPIPAPTSNDHRDVFPHNVTFQTTDWVTEDTTRDEPIYDVVIAYVPVVHVASPPPMHWLTDTPSIQIFHHEMGSSPSRRSRTDYVVPARPPRVETGRRIDRRTPGLGDVWQGAPHGPSAERKRETPPVAPA</sequence>
<dbReference type="OrthoDB" id="540004at2759"/>
<dbReference type="EMBL" id="JAGFBS010000004">
    <property type="protein sequence ID" value="KAG6379693.1"/>
    <property type="molecule type" value="Genomic_DNA"/>
</dbReference>
<feature type="compositionally biased region" description="Low complexity" evidence="1">
    <location>
        <begin position="49"/>
        <end position="66"/>
    </location>
</feature>
<evidence type="ECO:0000256" key="1">
    <source>
        <dbReference type="SAM" id="MobiDB-lite"/>
    </source>
</evidence>